<sequence>MINLLKSQCYLILRTKKFYIYAIICFLLIILAGVVLYVSGKQEATFPYDNARFYYINVLGFSGLLILLCIMVNQFVHSKEFQQSEKVSIAYDISKQSIYFGKFLAVLCYFSIVSIIAYVILLTLGINLFEDGWRYSLDITISFLNMAPIIFGALATSHALYSSRYKTIGVLMWILFIFLFSKQIFYGLMTINKAFAPIYRLTPQYLLDQNMQMYMLDKVHIDLKCWLVGLSIGIFSLILGYVKFKKVEY</sequence>
<feature type="transmembrane region" description="Helical" evidence="1">
    <location>
        <begin position="18"/>
        <end position="38"/>
    </location>
</feature>
<evidence type="ECO:0008006" key="4">
    <source>
        <dbReference type="Google" id="ProtNLM"/>
    </source>
</evidence>
<feature type="transmembrane region" description="Helical" evidence="1">
    <location>
        <begin position="103"/>
        <end position="129"/>
    </location>
</feature>
<comment type="caution">
    <text evidence="2">The sequence shown here is derived from an EMBL/GenBank/DDBJ whole genome shotgun (WGS) entry which is preliminary data.</text>
</comment>
<accession>A0AAE5W7L5</accession>
<feature type="transmembrane region" description="Helical" evidence="1">
    <location>
        <begin position="141"/>
        <end position="161"/>
    </location>
</feature>
<keyword evidence="1" id="KW-1133">Transmembrane helix</keyword>
<feature type="transmembrane region" description="Helical" evidence="1">
    <location>
        <begin position="53"/>
        <end position="76"/>
    </location>
</feature>
<dbReference type="EMBL" id="PZBZ01000040">
    <property type="protein sequence ID" value="PTG13099.1"/>
    <property type="molecule type" value="Genomic_DNA"/>
</dbReference>
<protein>
    <recommendedName>
        <fullName evidence="4">ABC transporter permease</fullName>
    </recommendedName>
</protein>
<proteinExistence type="predicted"/>
<feature type="transmembrane region" description="Helical" evidence="1">
    <location>
        <begin position="168"/>
        <end position="189"/>
    </location>
</feature>
<name>A0AAE5W7L5_STACR</name>
<dbReference type="Proteomes" id="UP000242704">
    <property type="component" value="Unassembled WGS sequence"/>
</dbReference>
<evidence type="ECO:0000313" key="3">
    <source>
        <dbReference type="Proteomes" id="UP000242704"/>
    </source>
</evidence>
<feature type="transmembrane region" description="Helical" evidence="1">
    <location>
        <begin position="221"/>
        <end position="242"/>
    </location>
</feature>
<keyword evidence="1" id="KW-0472">Membrane</keyword>
<dbReference type="AlphaFoldDB" id="A0AAE5W7L5"/>
<evidence type="ECO:0000256" key="1">
    <source>
        <dbReference type="SAM" id="Phobius"/>
    </source>
</evidence>
<dbReference type="RefSeq" id="WP_107360717.1">
    <property type="nucleotide sequence ID" value="NZ_PZBZ01000040.1"/>
</dbReference>
<gene>
    <name evidence="2" type="ORF">BU653_07995</name>
</gene>
<evidence type="ECO:0000313" key="2">
    <source>
        <dbReference type="EMBL" id="PTG13099.1"/>
    </source>
</evidence>
<keyword evidence="1" id="KW-0812">Transmembrane</keyword>
<reference evidence="2 3" key="1">
    <citation type="journal article" date="2016" name="Front. Microbiol.">
        <title>Comprehensive Phylogenetic Analysis of Bovine Non-aureus Staphylococci Species Based on Whole-Genome Sequencing.</title>
        <authorList>
            <person name="Naushad S."/>
            <person name="Barkema H.W."/>
            <person name="Luby C."/>
            <person name="Condas L.A."/>
            <person name="Nobrega D.B."/>
            <person name="Carson D.A."/>
            <person name="De Buck J."/>
        </authorList>
    </citation>
    <scope>NUCLEOTIDE SEQUENCE [LARGE SCALE GENOMIC DNA]</scope>
    <source>
        <strain evidence="2 3">SNUC 505</strain>
    </source>
</reference>
<organism evidence="2 3">
    <name type="scientific">Staphylococcus chromogenes</name>
    <name type="common">Staphylococcus hyicus subsp. chromogenes</name>
    <dbReference type="NCBI Taxonomy" id="46126"/>
    <lineage>
        <taxon>Bacteria</taxon>
        <taxon>Bacillati</taxon>
        <taxon>Bacillota</taxon>
        <taxon>Bacilli</taxon>
        <taxon>Bacillales</taxon>
        <taxon>Staphylococcaceae</taxon>
        <taxon>Staphylococcus</taxon>
    </lineage>
</organism>